<keyword evidence="2" id="KW-1185">Reference proteome</keyword>
<dbReference type="Proteomes" id="UP000192907">
    <property type="component" value="Unassembled WGS sequence"/>
</dbReference>
<evidence type="ECO:0000313" key="2">
    <source>
        <dbReference type="Proteomes" id="UP000192907"/>
    </source>
</evidence>
<sequence>MTFGDQGMRQKKVKERRRLQRRFLEVMDETLDTAPYAIDIESSEYQRWFNHAFDLLMMDPTIDPELLLPELIDETAKRIYAKYPDNRSRQEAWRKGRAWFSAHPGSDRTLPE</sequence>
<evidence type="ECO:0000313" key="1">
    <source>
        <dbReference type="EMBL" id="SMF80432.1"/>
    </source>
</evidence>
<proteinExistence type="predicted"/>
<organism evidence="1 2">
    <name type="scientific">Pseudobacteriovorax antillogorgiicola</name>
    <dbReference type="NCBI Taxonomy" id="1513793"/>
    <lineage>
        <taxon>Bacteria</taxon>
        <taxon>Pseudomonadati</taxon>
        <taxon>Bdellovibrionota</taxon>
        <taxon>Oligoflexia</taxon>
        <taxon>Oligoflexales</taxon>
        <taxon>Pseudobacteriovoracaceae</taxon>
        <taxon>Pseudobacteriovorax</taxon>
    </lineage>
</organism>
<dbReference type="EMBL" id="FWZT01000035">
    <property type="protein sequence ID" value="SMF80432.1"/>
    <property type="molecule type" value="Genomic_DNA"/>
</dbReference>
<dbReference type="AlphaFoldDB" id="A0A1Y6CP61"/>
<accession>A0A1Y6CP61</accession>
<name>A0A1Y6CP61_9BACT</name>
<reference evidence="2" key="1">
    <citation type="submission" date="2017-04" db="EMBL/GenBank/DDBJ databases">
        <authorList>
            <person name="Varghese N."/>
            <person name="Submissions S."/>
        </authorList>
    </citation>
    <scope>NUCLEOTIDE SEQUENCE [LARGE SCALE GENOMIC DNA]</scope>
    <source>
        <strain evidence="2">RKEM611</strain>
    </source>
</reference>
<dbReference type="RefSeq" id="WP_132325607.1">
    <property type="nucleotide sequence ID" value="NZ_FWZT01000035.1"/>
</dbReference>
<gene>
    <name evidence="1" type="ORF">SAMN06296036_13512</name>
</gene>
<protein>
    <submittedName>
        <fullName evidence="1">Uncharacterized protein</fullName>
    </submittedName>
</protein>